<evidence type="ECO:0000313" key="1">
    <source>
        <dbReference type="EMBL" id="MEV8464576.1"/>
    </source>
</evidence>
<organism evidence="1 2">
    <name type="scientific">Streptomyces griseosporeus</name>
    <dbReference type="NCBI Taxonomy" id="1910"/>
    <lineage>
        <taxon>Bacteria</taxon>
        <taxon>Bacillati</taxon>
        <taxon>Actinomycetota</taxon>
        <taxon>Actinomycetes</taxon>
        <taxon>Kitasatosporales</taxon>
        <taxon>Streptomycetaceae</taxon>
        <taxon>Streptomyces</taxon>
    </lineage>
</organism>
<reference evidence="1 2" key="1">
    <citation type="submission" date="2024-06" db="EMBL/GenBank/DDBJ databases">
        <title>The Natural Products Discovery Center: Release of the First 8490 Sequenced Strains for Exploring Actinobacteria Biosynthetic Diversity.</title>
        <authorList>
            <person name="Kalkreuter E."/>
            <person name="Kautsar S.A."/>
            <person name="Yang D."/>
            <person name="Bader C.D."/>
            <person name="Teijaro C.N."/>
            <person name="Fluegel L."/>
            <person name="Davis C.M."/>
            <person name="Simpson J.R."/>
            <person name="Lauterbach L."/>
            <person name="Steele A.D."/>
            <person name="Gui C."/>
            <person name="Meng S."/>
            <person name="Li G."/>
            <person name="Viehrig K."/>
            <person name="Ye F."/>
            <person name="Su P."/>
            <person name="Kiefer A.F."/>
            <person name="Nichols A."/>
            <person name="Cepeda A.J."/>
            <person name="Yan W."/>
            <person name="Fan B."/>
            <person name="Jiang Y."/>
            <person name="Adhikari A."/>
            <person name="Zheng C.-J."/>
            <person name="Schuster L."/>
            <person name="Cowan T.M."/>
            <person name="Smanski M.J."/>
            <person name="Chevrette M.G."/>
            <person name="De Carvalho L.P.S."/>
            <person name="Shen B."/>
        </authorList>
    </citation>
    <scope>NUCLEOTIDE SEQUENCE [LARGE SCALE GENOMIC DNA]</scope>
    <source>
        <strain evidence="1 2">NPDC052360</strain>
    </source>
</reference>
<accession>A0ABV3KZ52</accession>
<gene>
    <name evidence="1" type="ORF">AB0470_34120</name>
</gene>
<proteinExistence type="predicted"/>
<protein>
    <submittedName>
        <fullName evidence="1">Uncharacterized protein</fullName>
    </submittedName>
</protein>
<dbReference type="Proteomes" id="UP001553148">
    <property type="component" value="Unassembled WGS sequence"/>
</dbReference>
<dbReference type="RefSeq" id="WP_162655681.1">
    <property type="nucleotide sequence ID" value="NZ_JBFAUJ010000023.1"/>
</dbReference>
<evidence type="ECO:0000313" key="2">
    <source>
        <dbReference type="Proteomes" id="UP001553148"/>
    </source>
</evidence>
<keyword evidence="2" id="KW-1185">Reference proteome</keyword>
<sequence>MRHDPAQRRKFAVRFVMLLLPSRPAPAEVSGRPDTALGGRSLSLLPVFLLLFLLVP</sequence>
<dbReference type="EMBL" id="JBFAUJ010000023">
    <property type="protein sequence ID" value="MEV8464576.1"/>
    <property type="molecule type" value="Genomic_DNA"/>
</dbReference>
<comment type="caution">
    <text evidence="1">The sequence shown here is derived from an EMBL/GenBank/DDBJ whole genome shotgun (WGS) entry which is preliminary data.</text>
</comment>
<name>A0ABV3KZ52_STRGS</name>